<dbReference type="InterPro" id="IPR043136">
    <property type="entry name" value="B30.2/SPRY_sf"/>
</dbReference>
<dbReference type="CDD" id="cd11709">
    <property type="entry name" value="SPRY"/>
    <property type="match status" value="1"/>
</dbReference>
<dbReference type="PROSITE" id="PS50188">
    <property type="entry name" value="B302_SPRY"/>
    <property type="match status" value="1"/>
</dbReference>
<feature type="domain" description="BTB" evidence="3">
    <location>
        <begin position="23"/>
        <end position="91"/>
    </location>
</feature>
<keyword evidence="1" id="KW-0880">Kelch repeat</keyword>
<dbReference type="InterPro" id="IPR013320">
    <property type="entry name" value="ConA-like_dom_sf"/>
</dbReference>
<dbReference type="CDD" id="cd18186">
    <property type="entry name" value="BTB_POZ_ZBTB_KLHL-like"/>
    <property type="match status" value="1"/>
</dbReference>
<dbReference type="EMBL" id="CAICTM010000169">
    <property type="protein sequence ID" value="CAB9503584.1"/>
    <property type="molecule type" value="Genomic_DNA"/>
</dbReference>
<organism evidence="5 6">
    <name type="scientific">Seminavis robusta</name>
    <dbReference type="NCBI Taxonomy" id="568900"/>
    <lineage>
        <taxon>Eukaryota</taxon>
        <taxon>Sar</taxon>
        <taxon>Stramenopiles</taxon>
        <taxon>Ochrophyta</taxon>
        <taxon>Bacillariophyta</taxon>
        <taxon>Bacillariophyceae</taxon>
        <taxon>Bacillariophycidae</taxon>
        <taxon>Naviculales</taxon>
        <taxon>Naviculaceae</taxon>
        <taxon>Seminavis</taxon>
    </lineage>
</organism>
<dbReference type="SUPFAM" id="SSF49899">
    <property type="entry name" value="Concanavalin A-like lectins/glucanases"/>
    <property type="match status" value="1"/>
</dbReference>
<evidence type="ECO:0000256" key="1">
    <source>
        <dbReference type="ARBA" id="ARBA00022441"/>
    </source>
</evidence>
<dbReference type="Pfam" id="PF00622">
    <property type="entry name" value="SPRY"/>
    <property type="match status" value="1"/>
</dbReference>
<proteinExistence type="predicted"/>
<dbReference type="InterPro" id="IPR001870">
    <property type="entry name" value="B30.2/SPRY"/>
</dbReference>
<keyword evidence="6" id="KW-1185">Reference proteome</keyword>
<dbReference type="SMART" id="SM00225">
    <property type="entry name" value="BTB"/>
    <property type="match status" value="1"/>
</dbReference>
<feature type="domain" description="B30.2/SPRY" evidence="4">
    <location>
        <begin position="270"/>
        <end position="472"/>
    </location>
</feature>
<protein>
    <recommendedName>
        <fullName evidence="7">BTB domain-containing protein</fullName>
    </recommendedName>
</protein>
<dbReference type="InterPro" id="IPR003877">
    <property type="entry name" value="SPRY_dom"/>
</dbReference>
<evidence type="ECO:0008006" key="7">
    <source>
        <dbReference type="Google" id="ProtNLM"/>
    </source>
</evidence>
<evidence type="ECO:0000313" key="5">
    <source>
        <dbReference type="EMBL" id="CAB9503584.1"/>
    </source>
</evidence>
<evidence type="ECO:0000313" key="6">
    <source>
        <dbReference type="Proteomes" id="UP001153069"/>
    </source>
</evidence>
<dbReference type="InterPro" id="IPR011333">
    <property type="entry name" value="SKP1/BTB/POZ_sf"/>
</dbReference>
<dbReference type="SUPFAM" id="SSF54695">
    <property type="entry name" value="POZ domain"/>
    <property type="match status" value="1"/>
</dbReference>
<evidence type="ECO:0000256" key="2">
    <source>
        <dbReference type="ARBA" id="ARBA00022737"/>
    </source>
</evidence>
<keyword evidence="2" id="KW-0677">Repeat</keyword>
<sequence length="472" mass="50177">MSTKAEEVPLSKAFALLADEEYCDVSLQGTDGGKIRANRMALSVRSPYFKTMFKKGAFKEADKDVVPIGFSSFVLKAIVEYVHTDTASILAEIVVIDNGAVSSSKISAEVMEKFQALLSLTEAAIYVDLPNLWEKAQNCLESLLRAYPCFGISILAASKHGGPVISGELKNQACRSIGLSKSGAFNEDVLGGINGSLLAAILRDDGVTLGDGVRFKLIVGWSKSEPSILGGGTKEDRQKAAKNLVQNHIELEFIDPDDLSSLVATSGLVTTEQLCNAFQRQAKRAKHKHKVAFGRTGLRGYSYAWKCAKSITMTASRGDPWSFDTLECQPLTKGKFQWTITLDSSGRSENRATWLGVAETSANPSSREFGGTQKGCWGVHGCYGGAWSNGALKPVAYFGPTAKFGAGATVTVILDLSVGNLSNGSLSISVNGLPFIEAVCNLKATLKGSTGGLVPAVSTTVGSATIVDYEEV</sequence>
<dbReference type="PROSITE" id="PS50097">
    <property type="entry name" value="BTB"/>
    <property type="match status" value="1"/>
</dbReference>
<dbReference type="Gene3D" id="3.30.710.10">
    <property type="entry name" value="Potassium Channel Kv1.1, Chain A"/>
    <property type="match status" value="1"/>
</dbReference>
<dbReference type="PANTHER" id="PTHR24412">
    <property type="entry name" value="KELCH PROTEIN"/>
    <property type="match status" value="1"/>
</dbReference>
<dbReference type="InterPro" id="IPR000210">
    <property type="entry name" value="BTB/POZ_dom"/>
</dbReference>
<dbReference type="Gene3D" id="2.60.120.920">
    <property type="match status" value="1"/>
</dbReference>
<dbReference type="Proteomes" id="UP001153069">
    <property type="component" value="Unassembled WGS sequence"/>
</dbReference>
<dbReference type="Pfam" id="PF00651">
    <property type="entry name" value="BTB"/>
    <property type="match status" value="1"/>
</dbReference>
<evidence type="ECO:0000259" key="3">
    <source>
        <dbReference type="PROSITE" id="PS50097"/>
    </source>
</evidence>
<comment type="caution">
    <text evidence="5">The sequence shown here is derived from an EMBL/GenBank/DDBJ whole genome shotgun (WGS) entry which is preliminary data.</text>
</comment>
<evidence type="ECO:0000259" key="4">
    <source>
        <dbReference type="PROSITE" id="PS50188"/>
    </source>
</evidence>
<name>A0A9N8DPK8_9STRA</name>
<gene>
    <name evidence="5" type="ORF">SEMRO_170_G075431.1</name>
</gene>
<dbReference type="AlphaFoldDB" id="A0A9N8DPK8"/>
<reference evidence="5" key="1">
    <citation type="submission" date="2020-06" db="EMBL/GenBank/DDBJ databases">
        <authorList>
            <consortium name="Plant Systems Biology data submission"/>
        </authorList>
    </citation>
    <scope>NUCLEOTIDE SEQUENCE</scope>
    <source>
        <strain evidence="5">D6</strain>
    </source>
</reference>
<accession>A0A9N8DPK8</accession>
<dbReference type="PANTHER" id="PTHR24412:SF489">
    <property type="entry name" value="RING FINGER DOMAIN AND KELCH REPEAT-CONTAINING PROTEIN DDB_G0271372"/>
    <property type="match status" value="1"/>
</dbReference>